<comment type="subcellular location">
    <subcellularLocation>
        <location evidence="1">Mitochondrion</location>
    </subcellularLocation>
</comment>
<dbReference type="InterPro" id="IPR012678">
    <property type="entry name" value="Ribosomal_uL23/eL15/eS24_sf"/>
</dbReference>
<evidence type="ECO:0000256" key="7">
    <source>
        <dbReference type="ARBA" id="ARBA00041375"/>
    </source>
</evidence>
<dbReference type="Pfam" id="PF00276">
    <property type="entry name" value="Ribosomal_L23"/>
    <property type="match status" value="1"/>
</dbReference>
<reference evidence="8 9" key="1">
    <citation type="journal article" date="2013" name="Nature">
        <title>Insights into bilaterian evolution from three spiralian genomes.</title>
        <authorList>
            <person name="Simakov O."/>
            <person name="Marletaz F."/>
            <person name="Cho S.J."/>
            <person name="Edsinger-Gonzales E."/>
            <person name="Havlak P."/>
            <person name="Hellsten U."/>
            <person name="Kuo D.H."/>
            <person name="Larsson T."/>
            <person name="Lv J."/>
            <person name="Arendt D."/>
            <person name="Savage R."/>
            <person name="Osoegawa K."/>
            <person name="de Jong P."/>
            <person name="Grimwood J."/>
            <person name="Chapman J.A."/>
            <person name="Shapiro H."/>
            <person name="Aerts A."/>
            <person name="Otillar R.P."/>
            <person name="Terry A.Y."/>
            <person name="Boore J.L."/>
            <person name="Grigoriev I.V."/>
            <person name="Lindberg D.R."/>
            <person name="Seaver E.C."/>
            <person name="Weisblat D.A."/>
            <person name="Putnam N.H."/>
            <person name="Rokhsar D.S."/>
        </authorList>
    </citation>
    <scope>NUCLEOTIDE SEQUENCE [LARGE SCALE GENOMIC DNA]</scope>
</reference>
<dbReference type="GO" id="GO:0032543">
    <property type="term" value="P:mitochondrial translation"/>
    <property type="evidence" value="ECO:0007669"/>
    <property type="project" value="TreeGrafter"/>
</dbReference>
<dbReference type="GeneID" id="20231751"/>
<dbReference type="PANTHER" id="PTHR12059:SF5">
    <property type="entry name" value="LARGE RIBOSOMAL SUBUNIT PROTEIN UL23M"/>
    <property type="match status" value="1"/>
</dbReference>
<dbReference type="GO" id="GO:0005762">
    <property type="term" value="C:mitochondrial large ribosomal subunit"/>
    <property type="evidence" value="ECO:0007669"/>
    <property type="project" value="TreeGrafter"/>
</dbReference>
<dbReference type="KEGG" id="lgi:LOTGIDRAFT_119560"/>
<organism evidence="8 9">
    <name type="scientific">Lottia gigantea</name>
    <name type="common">Giant owl limpet</name>
    <dbReference type="NCBI Taxonomy" id="225164"/>
    <lineage>
        <taxon>Eukaryota</taxon>
        <taxon>Metazoa</taxon>
        <taxon>Spiralia</taxon>
        <taxon>Lophotrochozoa</taxon>
        <taxon>Mollusca</taxon>
        <taxon>Gastropoda</taxon>
        <taxon>Patellogastropoda</taxon>
        <taxon>Lottioidea</taxon>
        <taxon>Lottiidae</taxon>
        <taxon>Lottia</taxon>
    </lineage>
</organism>
<dbReference type="SUPFAM" id="SSF54189">
    <property type="entry name" value="Ribosomal proteins S24e, L23 and L15e"/>
    <property type="match status" value="1"/>
</dbReference>
<dbReference type="Gene3D" id="3.30.70.330">
    <property type="match status" value="1"/>
</dbReference>
<keyword evidence="4" id="KW-0496">Mitochondrion</keyword>
<keyword evidence="9" id="KW-1185">Reference proteome</keyword>
<dbReference type="OMA" id="PNFWLKL"/>
<evidence type="ECO:0000313" key="9">
    <source>
        <dbReference type="Proteomes" id="UP000030746"/>
    </source>
</evidence>
<accession>V3ZPA6</accession>
<comment type="similarity">
    <text evidence="2">Belongs to the universal ribosomal protein uL23 family.</text>
</comment>
<sequence length="164" mass="19583">MPFSNIFFSRPLFKRKIPPYPIYWKGDPQLRIYLPLFWMKLLKPKVNIPNDRVHFEIHPQMTKIDVKNYLEKIYNVSVIDVQVKVDLGILIRFIDMSTNIQYGLDQDRKYAFVTLGNGETFTFPDILKASPLNKVEDEVKIGREISKSEKIKYWDRLSIPKWFR</sequence>
<keyword evidence="5" id="KW-0687">Ribonucleoprotein</keyword>
<name>V3ZPA6_LOTGI</name>
<dbReference type="STRING" id="225164.V3ZPA6"/>
<dbReference type="Proteomes" id="UP000030746">
    <property type="component" value="Unassembled WGS sequence"/>
</dbReference>
<dbReference type="CTD" id="20231751"/>
<evidence type="ECO:0000256" key="3">
    <source>
        <dbReference type="ARBA" id="ARBA00022980"/>
    </source>
</evidence>
<gene>
    <name evidence="8" type="ORF">LOTGIDRAFT_119560</name>
</gene>
<dbReference type="RefSeq" id="XP_009055940.1">
    <property type="nucleotide sequence ID" value="XM_009057692.1"/>
</dbReference>
<dbReference type="EMBL" id="KB201931">
    <property type="protein sequence ID" value="ESO93238.1"/>
    <property type="molecule type" value="Genomic_DNA"/>
</dbReference>
<protein>
    <recommendedName>
        <fullName evidence="6">Large ribosomal subunit protein uL23m</fullName>
    </recommendedName>
    <alternativeName>
        <fullName evidence="7">39S ribosomal protein L23, mitochondrial</fullName>
    </alternativeName>
</protein>
<dbReference type="InterPro" id="IPR012677">
    <property type="entry name" value="Nucleotide-bd_a/b_plait_sf"/>
</dbReference>
<evidence type="ECO:0000256" key="5">
    <source>
        <dbReference type="ARBA" id="ARBA00023274"/>
    </source>
</evidence>
<keyword evidence="3" id="KW-0689">Ribosomal protein</keyword>
<dbReference type="OrthoDB" id="275582at2759"/>
<evidence type="ECO:0000256" key="6">
    <source>
        <dbReference type="ARBA" id="ARBA00039977"/>
    </source>
</evidence>
<dbReference type="PANTHER" id="PTHR12059">
    <property type="entry name" value="RIBOSOMAL PROTEIN L23-RELATED"/>
    <property type="match status" value="1"/>
</dbReference>
<dbReference type="GO" id="GO:0003735">
    <property type="term" value="F:structural constituent of ribosome"/>
    <property type="evidence" value="ECO:0007669"/>
    <property type="project" value="InterPro"/>
</dbReference>
<dbReference type="FunFam" id="3.30.70.330:FF:000284">
    <property type="entry name" value="39S ribosomal protein L23, mitochondrial"/>
    <property type="match status" value="1"/>
</dbReference>
<evidence type="ECO:0000313" key="8">
    <source>
        <dbReference type="EMBL" id="ESO93238.1"/>
    </source>
</evidence>
<proteinExistence type="inferred from homology"/>
<dbReference type="InterPro" id="IPR013025">
    <property type="entry name" value="Ribosomal_uL23-like"/>
</dbReference>
<dbReference type="AlphaFoldDB" id="V3ZPA6"/>
<evidence type="ECO:0000256" key="1">
    <source>
        <dbReference type="ARBA" id="ARBA00004173"/>
    </source>
</evidence>
<dbReference type="HOGENOM" id="CLU_103097_1_1_1"/>
<evidence type="ECO:0000256" key="2">
    <source>
        <dbReference type="ARBA" id="ARBA00006700"/>
    </source>
</evidence>
<evidence type="ECO:0000256" key="4">
    <source>
        <dbReference type="ARBA" id="ARBA00023128"/>
    </source>
</evidence>